<feature type="region of interest" description="Disordered" evidence="10">
    <location>
        <begin position="691"/>
        <end position="948"/>
    </location>
</feature>
<proteinExistence type="inferred from homology"/>
<feature type="repeat" description="TPR" evidence="9">
    <location>
        <begin position="275"/>
        <end position="308"/>
    </location>
</feature>
<keyword evidence="5" id="KW-0805">Transcription regulation</keyword>
<dbReference type="GO" id="GO:0005634">
    <property type="term" value="C:nucleus"/>
    <property type="evidence" value="ECO:0007669"/>
    <property type="project" value="UniProtKB-SubCell"/>
</dbReference>
<feature type="compositionally biased region" description="Basic residues" evidence="10">
    <location>
        <begin position="880"/>
        <end position="889"/>
    </location>
</feature>
<evidence type="ECO:0000256" key="1">
    <source>
        <dbReference type="ARBA" id="ARBA00004123"/>
    </source>
</evidence>
<dbReference type="GeneID" id="38775611"/>
<evidence type="ECO:0000256" key="4">
    <source>
        <dbReference type="ARBA" id="ARBA00022803"/>
    </source>
</evidence>
<feature type="compositionally biased region" description="Low complexity" evidence="10">
    <location>
        <begin position="574"/>
        <end position="587"/>
    </location>
</feature>
<evidence type="ECO:0000313" key="13">
    <source>
        <dbReference type="Proteomes" id="UP000287166"/>
    </source>
</evidence>
<dbReference type="PROSITE" id="PS50293">
    <property type="entry name" value="TPR_REGION"/>
    <property type="match status" value="1"/>
</dbReference>
<keyword evidence="4 9" id="KW-0802">TPR repeat</keyword>
<feature type="compositionally biased region" description="Low complexity" evidence="10">
    <location>
        <begin position="524"/>
        <end position="534"/>
    </location>
</feature>
<keyword evidence="7" id="KW-0539">Nucleus</keyword>
<dbReference type="FunFam" id="1.25.40.10:FF:000403">
    <property type="entry name" value="General transcriptional repressor, putative"/>
    <property type="match status" value="1"/>
</dbReference>
<feature type="region of interest" description="Disordered" evidence="10">
    <location>
        <begin position="961"/>
        <end position="1172"/>
    </location>
</feature>
<evidence type="ECO:0000256" key="6">
    <source>
        <dbReference type="ARBA" id="ARBA00023163"/>
    </source>
</evidence>
<feature type="compositionally biased region" description="Basic and acidic residues" evidence="10">
    <location>
        <begin position="8"/>
        <end position="21"/>
    </location>
</feature>
<evidence type="ECO:0000256" key="8">
    <source>
        <dbReference type="ARBA" id="ARBA00061082"/>
    </source>
</evidence>
<evidence type="ECO:0000313" key="12">
    <source>
        <dbReference type="EMBL" id="GBE78694.1"/>
    </source>
</evidence>
<evidence type="ECO:0000256" key="3">
    <source>
        <dbReference type="ARBA" id="ARBA00022737"/>
    </source>
</evidence>
<dbReference type="SUPFAM" id="SSF81901">
    <property type="entry name" value="HCP-like"/>
    <property type="match status" value="1"/>
</dbReference>
<feature type="compositionally biased region" description="Low complexity" evidence="10">
    <location>
        <begin position="1140"/>
        <end position="1164"/>
    </location>
</feature>
<dbReference type="Pfam" id="PF00515">
    <property type="entry name" value="TPR_1"/>
    <property type="match status" value="1"/>
</dbReference>
<dbReference type="Gene3D" id="1.25.40.10">
    <property type="entry name" value="Tetratricopeptide repeat domain"/>
    <property type="match status" value="2"/>
</dbReference>
<feature type="compositionally biased region" description="Low complexity" evidence="10">
    <location>
        <begin position="974"/>
        <end position="985"/>
    </location>
</feature>
<feature type="domain" description="Cytochrome c-type biogenesis protein H TPR" evidence="11">
    <location>
        <begin position="94"/>
        <end position="196"/>
    </location>
</feature>
<feature type="compositionally biased region" description="Basic and acidic residues" evidence="10">
    <location>
        <begin position="560"/>
        <end position="572"/>
    </location>
</feature>
<dbReference type="EMBL" id="BFAD01000001">
    <property type="protein sequence ID" value="GBE78694.1"/>
    <property type="molecule type" value="Genomic_DNA"/>
</dbReference>
<evidence type="ECO:0000256" key="2">
    <source>
        <dbReference type="ARBA" id="ARBA00022491"/>
    </source>
</evidence>
<feature type="compositionally biased region" description="Pro residues" evidence="10">
    <location>
        <begin position="1032"/>
        <end position="1042"/>
    </location>
</feature>
<sequence length="1172" mass="129097">MSLRHTPRQSDRDVRLHDPHAPHAHAHSVPPPAHHHHGNPPHINGNGIPATPVGIPVSSHVPPAPQLLLASPVMSAVAPNGVVVPASIQKLAHANEQTWLLIGRVAEQMGNLEHALSAYENALRHNPMSLPGLTQVAGIARIKENYPKAVEYFQRVIDMQRDNGEVWSALGHCYLMQDDLQKAYNAYQQALYLLPNPKEDPKLWYGIGILYDRYGSLDHAEEAFASVLRMDKDFDKANEILFRLGIIYKQQGKYTESLDCFDRILRNPPNPLAHADIWFQIGHVFEQQRDHLRARDAYERVVVDNPGHAKVLQQLGWLYHQDGSSFQNQDLAIQYLTKSLEAEPADAQSWYLLGRAYMAGQKYNKAYEAYQQAVYRDGRNPTFWCSIGVLYFQINQYRDALDAYSRAIRINPYISEVWFDLGSLYESCNNQISDAIDAYARAAELDPSNTAIAQRLQLLKTAQATGGTLPAAPGPQDVHPTAYANPMMPPGAFPMLLQPGGSRPIFRTDSRGPPSDLPLPMPPQLNSSRSSPGPFRGGPPPPVVLDDNRVPSHTPLAPMDVDRISHHSREHSASYPPSSRDSGPRGPAGQSLLLHHPVLSQSPVDGMRQPHHEHARPLRMPSTSASPPPHAHLRARSPQHLPPFERVVGPGQTPGPVSRRTPPLPYSRDERESAWDRRIVPIPIDHAEWERERRGRPPSEYPVHTSPAYYASRPHSPRGPSPRGPRERSPDVSPRAVHPTYRPFWEKPPTSGPGVPRSPLRPPMDMQEPMRRYDPRFDAREAPNQYERERGRERERDRERESMDVLDPRDPRYVPSPDVRARGLPPPGHYASESPRIPLQTVSVGPAEPKERRRRTGKERDAESSAGSTSAPAAEAPPKKERKRRVNTKRVKEEPQRRDNPAGPLSFKYRKTVGSPEPASSGSGRSVQPSPTGSAHLPPARVVDEDYDEGVADALMGLSQYPRAFGPGRAPGASPRTSISSRSPPVGTKRPLSPAPTDEHADKRSRVGSISGRPTSHSISSNSNGNSGGRPTPTPSMRPSPIPFHQQPSSHSPETRQTLDRPSYPPSPSLPPSLPMMLPPHPRPIGAGLSHAPPMTLPPLAHPPAPPVVSPQRDRDADGDERMHSRSASPPRGAKRDIVPHGTSAPASAGGSPSTKATPSPASSNGRVGPVP</sequence>
<comment type="caution">
    <text evidence="12">The sequence shown here is derived from an EMBL/GenBank/DDBJ whole genome shotgun (WGS) entry which is preliminary data.</text>
</comment>
<feature type="compositionally biased region" description="Pro residues" evidence="10">
    <location>
        <begin position="1063"/>
        <end position="1083"/>
    </location>
</feature>
<feature type="compositionally biased region" description="Pro residues" evidence="10">
    <location>
        <begin position="1095"/>
        <end position="1109"/>
    </location>
</feature>
<feature type="repeat" description="TPR" evidence="9">
    <location>
        <begin position="238"/>
        <end position="271"/>
    </location>
</feature>
<feature type="compositionally biased region" description="Basic and acidic residues" evidence="10">
    <location>
        <begin position="1112"/>
        <end position="1124"/>
    </location>
</feature>
<dbReference type="PANTHER" id="PTHR14017:SF1">
    <property type="entry name" value="LD02225P"/>
    <property type="match status" value="1"/>
</dbReference>
<feature type="compositionally biased region" description="Basic and acidic residues" evidence="10">
    <location>
        <begin position="890"/>
        <end position="900"/>
    </location>
</feature>
<feature type="repeat" description="TPR" evidence="9">
    <location>
        <begin position="381"/>
        <end position="414"/>
    </location>
</feature>
<dbReference type="FunFam" id="1.25.40.10:FF:000078">
    <property type="entry name" value="Transcriptional corepressor Cyc8"/>
    <property type="match status" value="1"/>
</dbReference>
<keyword evidence="13" id="KW-1185">Reference proteome</keyword>
<dbReference type="GO" id="GO:0000978">
    <property type="term" value="F:RNA polymerase II cis-regulatory region sequence-specific DNA binding"/>
    <property type="evidence" value="ECO:0007669"/>
    <property type="project" value="TreeGrafter"/>
</dbReference>
<feature type="region of interest" description="Disordered" evidence="10">
    <location>
        <begin position="493"/>
        <end position="672"/>
    </location>
</feature>
<dbReference type="AlphaFoldDB" id="A0A401G951"/>
<feature type="compositionally biased region" description="Low complexity" evidence="10">
    <location>
        <begin position="1016"/>
        <end position="1031"/>
    </location>
</feature>
<gene>
    <name evidence="12" type="ORF">SCP_0115850</name>
</gene>
<dbReference type="PROSITE" id="PS50005">
    <property type="entry name" value="TPR"/>
    <property type="match status" value="7"/>
</dbReference>
<feature type="repeat" description="TPR" evidence="9">
    <location>
        <begin position="347"/>
        <end position="380"/>
    </location>
</feature>
<accession>A0A401G951</accession>
<evidence type="ECO:0000256" key="7">
    <source>
        <dbReference type="ARBA" id="ARBA00023242"/>
    </source>
</evidence>
<evidence type="ECO:0000256" key="10">
    <source>
        <dbReference type="SAM" id="MobiDB-lite"/>
    </source>
</evidence>
<dbReference type="SMART" id="SM00028">
    <property type="entry name" value="TPR"/>
    <property type="match status" value="10"/>
</dbReference>
<evidence type="ECO:0000259" key="11">
    <source>
        <dbReference type="Pfam" id="PF23914"/>
    </source>
</evidence>
<dbReference type="InterPro" id="IPR019734">
    <property type="entry name" value="TPR_rpt"/>
</dbReference>
<reference evidence="12 13" key="1">
    <citation type="journal article" date="2018" name="Sci. Rep.">
        <title>Genome sequence of the cauliflower mushroom Sparassis crispa (Hanabiratake) and its association with beneficial usage.</title>
        <authorList>
            <person name="Kiyama R."/>
            <person name="Furutani Y."/>
            <person name="Kawaguchi K."/>
            <person name="Nakanishi T."/>
        </authorList>
    </citation>
    <scope>NUCLEOTIDE SEQUENCE [LARGE SCALE GENOMIC DNA]</scope>
</reference>
<dbReference type="InterPro" id="IPR051630">
    <property type="entry name" value="Corepressor-Demethylase"/>
</dbReference>
<dbReference type="InParanoid" id="A0A401G951"/>
<dbReference type="RefSeq" id="XP_027609607.1">
    <property type="nucleotide sequence ID" value="XM_027753806.1"/>
</dbReference>
<feature type="compositionally biased region" description="Low complexity" evidence="10">
    <location>
        <begin position="864"/>
        <end position="876"/>
    </location>
</feature>
<evidence type="ECO:0000256" key="9">
    <source>
        <dbReference type="PROSITE-ProRule" id="PRU00339"/>
    </source>
</evidence>
<protein>
    <submittedName>
        <fullName evidence="12">TPR-like protein</fullName>
    </submittedName>
</protein>
<dbReference type="OrthoDB" id="418911at2759"/>
<dbReference type="SUPFAM" id="SSF48452">
    <property type="entry name" value="TPR-like"/>
    <property type="match status" value="1"/>
</dbReference>
<comment type="similarity">
    <text evidence="8">Belongs to the CYC8/SSN6 family.</text>
</comment>
<dbReference type="GO" id="GO:0031490">
    <property type="term" value="F:chromatin DNA binding"/>
    <property type="evidence" value="ECO:0007669"/>
    <property type="project" value="TreeGrafter"/>
</dbReference>
<dbReference type="Pfam" id="PF23914">
    <property type="entry name" value="TPR_CcmH_CycH"/>
    <property type="match status" value="1"/>
</dbReference>
<dbReference type="PANTHER" id="PTHR14017">
    <property type="entry name" value="LYSINE-SPECIFIC DEMETHYLASE"/>
    <property type="match status" value="1"/>
</dbReference>
<feature type="repeat" description="TPR" evidence="9">
    <location>
        <begin position="201"/>
        <end position="234"/>
    </location>
</feature>
<dbReference type="InterPro" id="IPR056413">
    <property type="entry name" value="TPR_CcmH_CycH"/>
</dbReference>
<dbReference type="Pfam" id="PF13432">
    <property type="entry name" value="TPR_16"/>
    <property type="match status" value="2"/>
</dbReference>
<keyword evidence="2" id="KW-0678">Repressor</keyword>
<keyword evidence="6" id="KW-0804">Transcription</keyword>
<organism evidence="12 13">
    <name type="scientific">Sparassis crispa</name>
    <dbReference type="NCBI Taxonomy" id="139825"/>
    <lineage>
        <taxon>Eukaryota</taxon>
        <taxon>Fungi</taxon>
        <taxon>Dikarya</taxon>
        <taxon>Basidiomycota</taxon>
        <taxon>Agaricomycotina</taxon>
        <taxon>Agaricomycetes</taxon>
        <taxon>Polyporales</taxon>
        <taxon>Sparassidaceae</taxon>
        <taxon>Sparassis</taxon>
    </lineage>
</organism>
<feature type="repeat" description="TPR" evidence="9">
    <location>
        <begin position="164"/>
        <end position="197"/>
    </location>
</feature>
<name>A0A401G951_9APHY</name>
<dbReference type="GO" id="GO:0000122">
    <property type="term" value="P:negative regulation of transcription by RNA polymerase II"/>
    <property type="evidence" value="ECO:0007669"/>
    <property type="project" value="TreeGrafter"/>
</dbReference>
<feature type="compositionally biased region" description="Low complexity" evidence="10">
    <location>
        <begin position="40"/>
        <end position="50"/>
    </location>
</feature>
<evidence type="ECO:0000256" key="5">
    <source>
        <dbReference type="ARBA" id="ARBA00023015"/>
    </source>
</evidence>
<dbReference type="Proteomes" id="UP000287166">
    <property type="component" value="Unassembled WGS sequence"/>
</dbReference>
<dbReference type="InterPro" id="IPR011990">
    <property type="entry name" value="TPR-like_helical_dom_sf"/>
</dbReference>
<feature type="compositionally biased region" description="Polar residues" evidence="10">
    <location>
        <begin position="918"/>
        <end position="933"/>
    </location>
</feature>
<dbReference type="STRING" id="139825.A0A401G951"/>
<feature type="repeat" description="TPR" evidence="9">
    <location>
        <begin position="96"/>
        <end position="129"/>
    </location>
</feature>
<dbReference type="GO" id="GO:0017053">
    <property type="term" value="C:transcription repressor complex"/>
    <property type="evidence" value="ECO:0007669"/>
    <property type="project" value="TreeGrafter"/>
</dbReference>
<feature type="region of interest" description="Disordered" evidence="10">
    <location>
        <begin position="1"/>
        <end position="51"/>
    </location>
</feature>
<comment type="subcellular location">
    <subcellularLocation>
        <location evidence="1">Nucleus</location>
    </subcellularLocation>
</comment>
<feature type="compositionally biased region" description="Basic and acidic residues" evidence="10">
    <location>
        <begin position="768"/>
        <end position="812"/>
    </location>
</feature>
<keyword evidence="3" id="KW-0677">Repeat</keyword>